<dbReference type="PATRIC" id="fig|698758.3.peg.820"/>
<reference evidence="7 8" key="1">
    <citation type="submission" date="2011-01" db="EMBL/GenBank/DDBJ databases">
        <title>Whole genome sequence of Amphibacillus xylinus NBRC 15112.</title>
        <authorList>
            <person name="Nakazawa H."/>
            <person name="Katano Y."/>
            <person name="Nakamura S."/>
            <person name="Sasagawa M."/>
            <person name="Fukada J."/>
            <person name="Arai T."/>
            <person name="Sasakura N."/>
            <person name="Mochizuki D."/>
            <person name="Hosoyama A."/>
            <person name="Harada K."/>
            <person name="Horikawa H."/>
            <person name="Kato Y."/>
            <person name="Harada T."/>
            <person name="Sasaki K."/>
            <person name="Sekiguchi M."/>
            <person name="Hodoyama M."/>
            <person name="Nishiko R."/>
            <person name="Narita H."/>
            <person name="Hanamaki A."/>
            <person name="Hata C."/>
            <person name="Konno Y."/>
            <person name="Niimura Y."/>
            <person name="Yamazaki S."/>
            <person name="Fujita N."/>
        </authorList>
    </citation>
    <scope>NUCLEOTIDE SEQUENCE [LARGE SCALE GENOMIC DNA]</scope>
    <source>
        <strain evidence="8">ATCC 51415 / DSM 6626 / JCM 7361 / LMG 17667 / NBRC 15112 / Ep01</strain>
    </source>
</reference>
<protein>
    <submittedName>
        <fullName evidence="7">Mannan endo-1,4-beta-mannosidase</fullName>
        <ecNumber evidence="7">3.2.1.78</ecNumber>
    </submittedName>
</protein>
<dbReference type="InterPro" id="IPR001547">
    <property type="entry name" value="Glyco_hydro_5"/>
</dbReference>
<dbReference type="KEGG" id="axl:AXY_08250"/>
<dbReference type="GO" id="GO:0009251">
    <property type="term" value="P:glucan catabolic process"/>
    <property type="evidence" value="ECO:0007669"/>
    <property type="project" value="TreeGrafter"/>
</dbReference>
<keyword evidence="2 4" id="KW-0378">Hydrolase</keyword>
<evidence type="ECO:0000313" key="7">
    <source>
        <dbReference type="EMBL" id="BAM46957.1"/>
    </source>
</evidence>
<evidence type="ECO:0000259" key="6">
    <source>
        <dbReference type="Pfam" id="PF21253"/>
    </source>
</evidence>
<evidence type="ECO:0000313" key="8">
    <source>
        <dbReference type="Proteomes" id="UP000006294"/>
    </source>
</evidence>
<gene>
    <name evidence="7" type="ordered locus">AXY_08250</name>
</gene>
<feature type="domain" description="Mannanase galactose-binding" evidence="6">
    <location>
        <begin position="354"/>
        <end position="493"/>
    </location>
</feature>
<evidence type="ECO:0000256" key="1">
    <source>
        <dbReference type="ARBA" id="ARBA00005641"/>
    </source>
</evidence>
<evidence type="ECO:0000256" key="4">
    <source>
        <dbReference type="RuleBase" id="RU361153"/>
    </source>
</evidence>
<dbReference type="SUPFAM" id="SSF51445">
    <property type="entry name" value="(Trans)glycosidases"/>
    <property type="match status" value="1"/>
</dbReference>
<dbReference type="Pfam" id="PF21253">
    <property type="entry name" value="Mann_GBD_bact"/>
    <property type="match status" value="1"/>
</dbReference>
<dbReference type="STRING" id="698758.AXY_08250"/>
<accession>K0J1F2</accession>
<evidence type="ECO:0000256" key="3">
    <source>
        <dbReference type="ARBA" id="ARBA00023295"/>
    </source>
</evidence>
<dbReference type="EMBL" id="AP012050">
    <property type="protein sequence ID" value="BAM46957.1"/>
    <property type="molecule type" value="Genomic_DNA"/>
</dbReference>
<dbReference type="InterPro" id="IPR017853">
    <property type="entry name" value="GH"/>
</dbReference>
<dbReference type="RefSeq" id="WP_015009562.1">
    <property type="nucleotide sequence ID" value="NC_018704.1"/>
</dbReference>
<dbReference type="EC" id="3.2.1.78" evidence="7"/>
<dbReference type="AlphaFoldDB" id="K0J1F2"/>
<evidence type="ECO:0000259" key="5">
    <source>
        <dbReference type="Pfam" id="PF00150"/>
    </source>
</evidence>
<organism evidence="7 8">
    <name type="scientific">Amphibacillus xylanus (strain ATCC 51415 / DSM 6626 / JCM 7361 / LMG 17667 / NBRC 15112 / Ep01)</name>
    <dbReference type="NCBI Taxonomy" id="698758"/>
    <lineage>
        <taxon>Bacteria</taxon>
        <taxon>Bacillati</taxon>
        <taxon>Bacillota</taxon>
        <taxon>Bacilli</taxon>
        <taxon>Bacillales</taxon>
        <taxon>Bacillaceae</taxon>
        <taxon>Amphibacillus</taxon>
    </lineage>
</organism>
<dbReference type="GO" id="GO:0016985">
    <property type="term" value="F:mannan endo-1,4-beta-mannosidase activity"/>
    <property type="evidence" value="ECO:0007669"/>
    <property type="project" value="UniProtKB-EC"/>
</dbReference>
<dbReference type="Pfam" id="PF00150">
    <property type="entry name" value="Cellulase"/>
    <property type="match status" value="1"/>
</dbReference>
<dbReference type="HOGENOM" id="CLU_018488_1_1_9"/>
<dbReference type="Proteomes" id="UP000006294">
    <property type="component" value="Chromosome"/>
</dbReference>
<dbReference type="Gene3D" id="2.60.120.260">
    <property type="entry name" value="Galactose-binding domain-like"/>
    <property type="match status" value="1"/>
</dbReference>
<comment type="similarity">
    <text evidence="1 4">Belongs to the glycosyl hydrolase 5 (cellulase A) family.</text>
</comment>
<feature type="domain" description="Glycoside hydrolase family 5" evidence="5">
    <location>
        <begin position="46"/>
        <end position="288"/>
    </location>
</feature>
<dbReference type="PANTHER" id="PTHR34142">
    <property type="entry name" value="ENDO-BETA-1,4-GLUCANASE A"/>
    <property type="match status" value="1"/>
</dbReference>
<keyword evidence="8" id="KW-1185">Reference proteome</keyword>
<dbReference type="Gene3D" id="3.20.20.80">
    <property type="entry name" value="Glycosidases"/>
    <property type="match status" value="1"/>
</dbReference>
<dbReference type="eggNOG" id="COG2730">
    <property type="taxonomic scope" value="Bacteria"/>
</dbReference>
<dbReference type="SUPFAM" id="SSF49785">
    <property type="entry name" value="Galactose-binding domain-like"/>
    <property type="match status" value="1"/>
</dbReference>
<dbReference type="InterPro" id="IPR049475">
    <property type="entry name" value="Mann_GBD_bact"/>
</dbReference>
<dbReference type="InterPro" id="IPR008979">
    <property type="entry name" value="Galactose-bd-like_sf"/>
</dbReference>
<proteinExistence type="inferred from homology"/>
<sequence length="497" mass="54570">MKLTKLKLLSSVFFVVLTVLMLFVPGNIVNVKAANGFYVSDSNLYDANGNQFVMRGVNHAHSWYKDTYTEAIPAIAATGANTIRIVLSDGGQYQKDDINIVRNLIETAEANNLVAVLEVHDATGSDSLSDLNRAVDYWIEIKDALIGKEDTVIINIVNEWYGTWDGRLWADGYKQAIPRLRDAGLTHTLMIDAAGWGQFPSSIHQYGREVFNADRLGNTMFSIHMYEYAGGDDQMVRDNINGVINQDLALVIGEFGHYHTDGDVDEDTILSYAEQTGVGWLAWSWKGNGTEWEYLDLSNDWGGNYLTSWGDRIVNGANGLRETSQIASVFSGNNGGTPGNGEEETPGDVSHFANFENGTEGWEASNVSGGPWATNEWSASGSYALKADAQLASGREHYLYRIGPFNLSGSTLNATVRGANWGNYGSGIDVKLYVKYGDGWTWRDSGVQTIRAGESIDLSLDLSNVDRSNIREVGIQFIGGNHSSGKTAFYVDHVYSH</sequence>
<name>K0J1F2_AMPXN</name>
<evidence type="ECO:0000256" key="2">
    <source>
        <dbReference type="ARBA" id="ARBA00022801"/>
    </source>
</evidence>
<dbReference type="PANTHER" id="PTHR34142:SF1">
    <property type="entry name" value="GLYCOSIDE HYDROLASE FAMILY 5 DOMAIN-CONTAINING PROTEIN"/>
    <property type="match status" value="1"/>
</dbReference>
<keyword evidence="3 4" id="KW-0326">Glycosidase</keyword>